<feature type="compositionally biased region" description="Acidic residues" evidence="1">
    <location>
        <begin position="101"/>
        <end position="113"/>
    </location>
</feature>
<dbReference type="AlphaFoldDB" id="A0A9W8YUT1"/>
<feature type="compositionally biased region" description="Polar residues" evidence="1">
    <location>
        <begin position="48"/>
        <end position="59"/>
    </location>
</feature>
<feature type="region of interest" description="Disordered" evidence="1">
    <location>
        <begin position="1"/>
        <end position="120"/>
    </location>
</feature>
<reference evidence="2" key="1">
    <citation type="submission" date="2022-10" db="EMBL/GenBank/DDBJ databases">
        <title>Tapping the CABI collections for fungal endophytes: first genome assemblies for Collariella, Neodidymelliopsis, Ascochyta clinopodiicola, Didymella pomorum, Didymosphaeria variabile, Neocosmospora piperis and Neocucurbitaria cava.</title>
        <authorList>
            <person name="Hill R."/>
        </authorList>
    </citation>
    <scope>NUCLEOTIDE SEQUENCE</scope>
    <source>
        <strain evidence="2">IMI 355082</strain>
    </source>
</reference>
<evidence type="ECO:0008006" key="4">
    <source>
        <dbReference type="Google" id="ProtNLM"/>
    </source>
</evidence>
<feature type="compositionally biased region" description="Acidic residues" evidence="1">
    <location>
        <begin position="377"/>
        <end position="397"/>
    </location>
</feature>
<dbReference type="InterPro" id="IPR012808">
    <property type="entry name" value="CHP02453"/>
</dbReference>
<dbReference type="OrthoDB" id="2537769at2759"/>
<name>A0A9W8YUT1_9PEZI</name>
<gene>
    <name evidence="2" type="ORF">N0V93_002161</name>
</gene>
<dbReference type="NCBIfam" id="TIGR02453">
    <property type="entry name" value="TIGR02453 family protein"/>
    <property type="match status" value="1"/>
</dbReference>
<evidence type="ECO:0000313" key="3">
    <source>
        <dbReference type="Proteomes" id="UP001140453"/>
    </source>
</evidence>
<feature type="compositionally biased region" description="Acidic residues" evidence="1">
    <location>
        <begin position="82"/>
        <end position="94"/>
    </location>
</feature>
<accession>A0A9W8YUT1</accession>
<evidence type="ECO:0000256" key="1">
    <source>
        <dbReference type="SAM" id="MobiDB-lite"/>
    </source>
</evidence>
<feature type="region of interest" description="Disordered" evidence="1">
    <location>
        <begin position="375"/>
        <end position="397"/>
    </location>
</feature>
<dbReference type="Pfam" id="PF09365">
    <property type="entry name" value="DUF2461"/>
    <property type="match status" value="1"/>
</dbReference>
<dbReference type="PANTHER" id="PTHR36452">
    <property type="entry name" value="CHROMOSOME 12, WHOLE GENOME SHOTGUN SEQUENCE"/>
    <property type="match status" value="1"/>
</dbReference>
<sequence length="397" mass="44453">MAAQKHKAPGTPDTSGRRRSGRISSSGQKSKYFEGDSDDDGDELANSDYDSPSRGNGTTKVKKRGRPTKKAAAPSKKAKLESDDDDEDEYADDGSDAKPESDEEDDDEDDDEDAPPRVTITPLVKLREVGGVPYDETRLHMNTLLFLKDLKANNKRSWLKSNDKEYRRSLTDFQSYVTTLTTRITTLDPTIPELPIKDVIFRVYRDIRFSKDPTPYKPYYSAAFSRTGRKGPYACYYVHCEPGSSFVGGGLWQPDAAALAKLRRSIDRHPERWREVLAEDRFRKVFLLGVKAGDREGCIKAFCKSNKEGALKTKPKGFDADHRDIELLKLRNFTIGKKGLSDSIFTDEDGQEKIGEIIGAMVGFVSFLNEIVMPDPNLDDTDSSSDDEEDEEGEGDD</sequence>
<evidence type="ECO:0000313" key="2">
    <source>
        <dbReference type="EMBL" id="KAJ4392957.1"/>
    </source>
</evidence>
<dbReference type="Proteomes" id="UP001140453">
    <property type="component" value="Unassembled WGS sequence"/>
</dbReference>
<comment type="caution">
    <text evidence="2">The sequence shown here is derived from an EMBL/GenBank/DDBJ whole genome shotgun (WGS) entry which is preliminary data.</text>
</comment>
<feature type="compositionally biased region" description="Basic residues" evidence="1">
    <location>
        <begin position="60"/>
        <end position="69"/>
    </location>
</feature>
<keyword evidence="3" id="KW-1185">Reference proteome</keyword>
<dbReference type="PANTHER" id="PTHR36452:SF1">
    <property type="entry name" value="DUF2461 DOMAIN-CONTAINING PROTEIN"/>
    <property type="match status" value="1"/>
</dbReference>
<proteinExistence type="predicted"/>
<protein>
    <recommendedName>
        <fullName evidence="4">DUF2461 domain-containing protein</fullName>
    </recommendedName>
</protein>
<organism evidence="2 3">
    <name type="scientific">Gnomoniopsis smithogilvyi</name>
    <dbReference type="NCBI Taxonomy" id="1191159"/>
    <lineage>
        <taxon>Eukaryota</taxon>
        <taxon>Fungi</taxon>
        <taxon>Dikarya</taxon>
        <taxon>Ascomycota</taxon>
        <taxon>Pezizomycotina</taxon>
        <taxon>Sordariomycetes</taxon>
        <taxon>Sordariomycetidae</taxon>
        <taxon>Diaporthales</taxon>
        <taxon>Gnomoniaceae</taxon>
        <taxon>Gnomoniopsis</taxon>
    </lineage>
</organism>
<feature type="compositionally biased region" description="Acidic residues" evidence="1">
    <location>
        <begin position="35"/>
        <end position="45"/>
    </location>
</feature>
<dbReference type="EMBL" id="JAPEVB010000002">
    <property type="protein sequence ID" value="KAJ4392957.1"/>
    <property type="molecule type" value="Genomic_DNA"/>
</dbReference>